<dbReference type="InterPro" id="IPR003593">
    <property type="entry name" value="AAA+_ATPase"/>
</dbReference>
<dbReference type="PANTHER" id="PTHR42781">
    <property type="entry name" value="SPERMIDINE/PUTRESCINE IMPORT ATP-BINDING PROTEIN POTA"/>
    <property type="match status" value="1"/>
</dbReference>
<keyword evidence="2" id="KW-0547">Nucleotide-binding</keyword>
<dbReference type="AlphaFoldDB" id="A0A1Y6C9I9"/>
<dbReference type="GO" id="GO:0016887">
    <property type="term" value="F:ATP hydrolysis activity"/>
    <property type="evidence" value="ECO:0007669"/>
    <property type="project" value="InterPro"/>
</dbReference>
<keyword evidence="6" id="KW-1185">Reference proteome</keyword>
<evidence type="ECO:0000313" key="6">
    <source>
        <dbReference type="Proteomes" id="UP000192917"/>
    </source>
</evidence>
<dbReference type="PROSITE" id="PS00211">
    <property type="entry name" value="ABC_TRANSPORTER_1"/>
    <property type="match status" value="1"/>
</dbReference>
<dbReference type="InterPro" id="IPR003439">
    <property type="entry name" value="ABC_transporter-like_ATP-bd"/>
</dbReference>
<dbReference type="GO" id="GO:0015847">
    <property type="term" value="P:putrescine transport"/>
    <property type="evidence" value="ECO:0007669"/>
    <property type="project" value="UniProtKB-ARBA"/>
</dbReference>
<dbReference type="Gene3D" id="3.40.50.300">
    <property type="entry name" value="P-loop containing nucleotide triphosphate hydrolases"/>
    <property type="match status" value="1"/>
</dbReference>
<dbReference type="InterPro" id="IPR017871">
    <property type="entry name" value="ABC_transporter-like_CS"/>
</dbReference>
<evidence type="ECO:0000313" key="5">
    <source>
        <dbReference type="EMBL" id="SMF51722.1"/>
    </source>
</evidence>
<dbReference type="GO" id="GO:0043190">
    <property type="term" value="C:ATP-binding cassette (ABC) transporter complex"/>
    <property type="evidence" value="ECO:0007669"/>
    <property type="project" value="InterPro"/>
</dbReference>
<dbReference type="GO" id="GO:0022857">
    <property type="term" value="F:transmembrane transporter activity"/>
    <property type="evidence" value="ECO:0007669"/>
    <property type="project" value="InterPro"/>
</dbReference>
<dbReference type="GO" id="GO:0005524">
    <property type="term" value="F:ATP binding"/>
    <property type="evidence" value="ECO:0007669"/>
    <property type="project" value="UniProtKB-KW"/>
</dbReference>
<dbReference type="EMBL" id="FWZX01000018">
    <property type="protein sequence ID" value="SMF51722.1"/>
    <property type="molecule type" value="Genomic_DNA"/>
</dbReference>
<dbReference type="Pfam" id="PF08402">
    <property type="entry name" value="TOBE_2"/>
    <property type="match status" value="1"/>
</dbReference>
<accession>A0A1Y6C9I9</accession>
<gene>
    <name evidence="5" type="ORF">SAMN05428998_11866</name>
</gene>
<name>A0A1Y6C9I9_9PROT</name>
<sequence>MVAAVHLVRTSRRFGATLALDAIELEIAEGEFFGLLGPSGSGKTTCLRLIAGFDHPTSGHVEIFGQRCEDLPPYRRPVSTVFQDYALFPHMTVLDNVAYGLMVRGIGKAERYTAAREALALVKLAGFDARRPSELSGGQRQRVALARSLVTRPKVLLLDEPLGALDLKLREEMQVELKALQKRLGITFVFVTHDQGEALSMSDRIAVFDHGRVMQVGSPEAIYERPEVPFVADFVGGSNLIDGAGLGHAGVEPGRYSLRPEKIVLGRPAGDGAGDGAADGAIRAEGRIKAILYQGGQHRVTVALPAIELTVLVPAAEARGLTVGETLPVSWRPEDMHRMTGAA</sequence>
<feature type="domain" description="ABC transporter" evidence="4">
    <location>
        <begin position="5"/>
        <end position="235"/>
    </location>
</feature>
<dbReference type="RefSeq" id="WP_085124448.1">
    <property type="nucleotide sequence ID" value="NZ_FWZX01000018.1"/>
</dbReference>
<dbReference type="InterPro" id="IPR008995">
    <property type="entry name" value="Mo/tungstate-bd_C_term_dom"/>
</dbReference>
<keyword evidence="1" id="KW-0813">Transport</keyword>
<dbReference type="SUPFAM" id="SSF52540">
    <property type="entry name" value="P-loop containing nucleoside triphosphate hydrolases"/>
    <property type="match status" value="1"/>
</dbReference>
<dbReference type="PANTHER" id="PTHR42781:SF4">
    <property type="entry name" value="SPERMIDINE_PUTRESCINE IMPORT ATP-BINDING PROTEIN POTA"/>
    <property type="match status" value="1"/>
</dbReference>
<dbReference type="STRING" id="560819.SAMN05428998_11866"/>
<evidence type="ECO:0000259" key="4">
    <source>
        <dbReference type="PROSITE" id="PS50893"/>
    </source>
</evidence>
<keyword evidence="3 5" id="KW-0067">ATP-binding</keyword>
<evidence type="ECO:0000256" key="1">
    <source>
        <dbReference type="ARBA" id="ARBA00022448"/>
    </source>
</evidence>
<dbReference type="InterPro" id="IPR050093">
    <property type="entry name" value="ABC_SmlMolc_Importer"/>
</dbReference>
<dbReference type="Pfam" id="PF00005">
    <property type="entry name" value="ABC_tran"/>
    <property type="match status" value="1"/>
</dbReference>
<proteinExistence type="predicted"/>
<evidence type="ECO:0000256" key="2">
    <source>
        <dbReference type="ARBA" id="ARBA00022741"/>
    </source>
</evidence>
<organism evidence="5 6">
    <name type="scientific">Tistlia consotensis USBA 355</name>
    <dbReference type="NCBI Taxonomy" id="560819"/>
    <lineage>
        <taxon>Bacteria</taxon>
        <taxon>Pseudomonadati</taxon>
        <taxon>Pseudomonadota</taxon>
        <taxon>Alphaproteobacteria</taxon>
        <taxon>Rhodospirillales</taxon>
        <taxon>Rhodovibrionaceae</taxon>
        <taxon>Tistlia</taxon>
    </lineage>
</organism>
<dbReference type="InterPro" id="IPR027417">
    <property type="entry name" value="P-loop_NTPase"/>
</dbReference>
<evidence type="ECO:0000256" key="3">
    <source>
        <dbReference type="ARBA" id="ARBA00022840"/>
    </source>
</evidence>
<dbReference type="PROSITE" id="PS50893">
    <property type="entry name" value="ABC_TRANSPORTER_2"/>
    <property type="match status" value="1"/>
</dbReference>
<dbReference type="SMART" id="SM00382">
    <property type="entry name" value="AAA"/>
    <property type="match status" value="1"/>
</dbReference>
<dbReference type="SUPFAM" id="SSF50331">
    <property type="entry name" value="MOP-like"/>
    <property type="match status" value="1"/>
</dbReference>
<dbReference type="FunFam" id="3.40.50.300:FF:000133">
    <property type="entry name" value="Spermidine/putrescine import ATP-binding protein PotA"/>
    <property type="match status" value="1"/>
</dbReference>
<dbReference type="Proteomes" id="UP000192917">
    <property type="component" value="Unassembled WGS sequence"/>
</dbReference>
<dbReference type="InterPro" id="IPR013611">
    <property type="entry name" value="Transp-assoc_OB_typ2"/>
</dbReference>
<protein>
    <submittedName>
        <fullName evidence="5">Putative spermidine/putrescine transport system ATP-binding protein</fullName>
    </submittedName>
</protein>
<reference evidence="5 6" key="1">
    <citation type="submission" date="2017-04" db="EMBL/GenBank/DDBJ databases">
        <authorList>
            <person name="Afonso C.L."/>
            <person name="Miller P.J."/>
            <person name="Scott M.A."/>
            <person name="Spackman E."/>
            <person name="Goraichik I."/>
            <person name="Dimitrov K.M."/>
            <person name="Suarez D.L."/>
            <person name="Swayne D.E."/>
        </authorList>
    </citation>
    <scope>NUCLEOTIDE SEQUENCE [LARGE SCALE GENOMIC DNA]</scope>
    <source>
        <strain evidence="5 6">USBA 355</strain>
    </source>
</reference>